<evidence type="ECO:0000259" key="7">
    <source>
        <dbReference type="Pfam" id="PF00535"/>
    </source>
</evidence>
<evidence type="ECO:0000313" key="9">
    <source>
        <dbReference type="Proteomes" id="UP000192343"/>
    </source>
</evidence>
<name>A0A1Y1S2H4_9SPIO</name>
<gene>
    <name evidence="8" type="ORF">B4O97_02800</name>
</gene>
<keyword evidence="3" id="KW-0328">Glycosyltransferase</keyword>
<dbReference type="EMBL" id="MWQY01000002">
    <property type="protein sequence ID" value="ORC37943.1"/>
    <property type="molecule type" value="Genomic_DNA"/>
</dbReference>
<evidence type="ECO:0000313" key="8">
    <source>
        <dbReference type="EMBL" id="ORC37943.1"/>
    </source>
</evidence>
<comment type="caution">
    <text evidence="8">The sequence shown here is derived from an EMBL/GenBank/DDBJ whole genome shotgun (WGS) entry which is preliminary data.</text>
</comment>
<comment type="cofactor">
    <cofactor evidence="1">
        <name>Mg(2+)</name>
        <dbReference type="ChEBI" id="CHEBI:18420"/>
    </cofactor>
</comment>
<keyword evidence="5" id="KW-0460">Magnesium</keyword>
<dbReference type="InterPro" id="IPR029044">
    <property type="entry name" value="Nucleotide-diphossugar_trans"/>
</dbReference>
<sequence>MTEDTVTNLNEWLNNNTYHHSQFWDLKQLVKEKEKQGISVSLCIPTLNEEKTIGKEIVVFKSELVNRYPLLDEIAVIDSGSDDKTLEVAASFGADTYLSSEILPDLEPKRGKGENLWKAIYQLKGDIIVYIDADIKNIHPRFVYGLVAPLIYRPEVKYVKAFYDRPLAFSQGVRPSGGGRVTEILVRPLFSLFLPELSAIIQPLSGEYAVRRSVLEEIPFPIGYGVETSHLIDVHQIYGMSAFAQTDLDQRVHRNQQTRSLGRMSFGILQTFLSRLQKLEIIGQLPPLETVLRQFQVHDERFEAVEHLIVEEERPPMLDIPAYQEKKKALQKSAKKGTRKKRSGEEKQTAG</sequence>
<evidence type="ECO:0000256" key="6">
    <source>
        <dbReference type="SAM" id="MobiDB-lite"/>
    </source>
</evidence>
<keyword evidence="9" id="KW-1185">Reference proteome</keyword>
<feature type="domain" description="Glycosyltransferase 2-like" evidence="7">
    <location>
        <begin position="41"/>
        <end position="149"/>
    </location>
</feature>
<evidence type="ECO:0000256" key="5">
    <source>
        <dbReference type="ARBA" id="ARBA00022842"/>
    </source>
</evidence>
<dbReference type="SUPFAM" id="SSF53448">
    <property type="entry name" value="Nucleotide-diphospho-sugar transferases"/>
    <property type="match status" value="1"/>
</dbReference>
<dbReference type="OrthoDB" id="9815923at2"/>
<organism evidence="8 9">
    <name type="scientific">Marispirochaeta aestuarii</name>
    <dbReference type="NCBI Taxonomy" id="1963862"/>
    <lineage>
        <taxon>Bacteria</taxon>
        <taxon>Pseudomonadati</taxon>
        <taxon>Spirochaetota</taxon>
        <taxon>Spirochaetia</taxon>
        <taxon>Spirochaetales</taxon>
        <taxon>Spirochaetaceae</taxon>
        <taxon>Marispirochaeta</taxon>
    </lineage>
</organism>
<evidence type="ECO:0000256" key="4">
    <source>
        <dbReference type="ARBA" id="ARBA00022679"/>
    </source>
</evidence>
<dbReference type="PANTHER" id="PTHR48090:SF10">
    <property type="entry name" value="GLUCOSYL-3-PHOSPHOGLYCERATE SYNTHASE"/>
    <property type="match status" value="1"/>
</dbReference>
<dbReference type="STRING" id="1963862.B4O97_02800"/>
<evidence type="ECO:0000256" key="2">
    <source>
        <dbReference type="ARBA" id="ARBA00006739"/>
    </source>
</evidence>
<dbReference type="Proteomes" id="UP000192343">
    <property type="component" value="Unassembled WGS sequence"/>
</dbReference>
<dbReference type="InterPro" id="IPR050256">
    <property type="entry name" value="Glycosyltransferase_2"/>
</dbReference>
<evidence type="ECO:0000256" key="1">
    <source>
        <dbReference type="ARBA" id="ARBA00001946"/>
    </source>
</evidence>
<dbReference type="AlphaFoldDB" id="A0A1Y1S2H4"/>
<proteinExistence type="inferred from homology"/>
<protein>
    <submittedName>
        <fullName evidence="8">Glucosyl-3-phosphoglycerate synthase</fullName>
    </submittedName>
</protein>
<reference evidence="8 9" key="1">
    <citation type="submission" date="2017-03" db="EMBL/GenBank/DDBJ databases">
        <title>Draft Genome sequence of Marispirochaeta sp. strain JC444.</title>
        <authorList>
            <person name="Shivani Y."/>
            <person name="Subhash Y."/>
            <person name="Sasikala C."/>
            <person name="Ramana C."/>
        </authorList>
    </citation>
    <scope>NUCLEOTIDE SEQUENCE [LARGE SCALE GENOMIC DNA]</scope>
    <source>
        <strain evidence="8 9">JC444</strain>
    </source>
</reference>
<dbReference type="PANTHER" id="PTHR48090">
    <property type="entry name" value="UNDECAPRENYL-PHOSPHATE 4-DEOXY-4-FORMAMIDO-L-ARABINOSE TRANSFERASE-RELATED"/>
    <property type="match status" value="1"/>
</dbReference>
<evidence type="ECO:0000256" key="3">
    <source>
        <dbReference type="ARBA" id="ARBA00022676"/>
    </source>
</evidence>
<dbReference type="NCBIfam" id="NF010496">
    <property type="entry name" value="PRK13915.1"/>
    <property type="match status" value="1"/>
</dbReference>
<comment type="similarity">
    <text evidence="2">Belongs to the glycosyltransferase 2 family.</text>
</comment>
<feature type="region of interest" description="Disordered" evidence="6">
    <location>
        <begin position="320"/>
        <end position="351"/>
    </location>
</feature>
<dbReference type="Pfam" id="PF00535">
    <property type="entry name" value="Glycos_transf_2"/>
    <property type="match status" value="1"/>
</dbReference>
<accession>A0A1Y1S2H4</accession>
<feature type="compositionally biased region" description="Basic residues" evidence="6">
    <location>
        <begin position="329"/>
        <end position="342"/>
    </location>
</feature>
<dbReference type="Gene3D" id="3.90.550.10">
    <property type="entry name" value="Spore Coat Polysaccharide Biosynthesis Protein SpsA, Chain A"/>
    <property type="match status" value="1"/>
</dbReference>
<dbReference type="InterPro" id="IPR001173">
    <property type="entry name" value="Glyco_trans_2-like"/>
</dbReference>
<dbReference type="GO" id="GO:0016757">
    <property type="term" value="F:glycosyltransferase activity"/>
    <property type="evidence" value="ECO:0007669"/>
    <property type="project" value="UniProtKB-KW"/>
</dbReference>
<keyword evidence="4" id="KW-0808">Transferase</keyword>